<dbReference type="InterPro" id="IPR027805">
    <property type="entry name" value="Transposase_HTH_dom"/>
</dbReference>
<reference evidence="2 3" key="1">
    <citation type="journal article" date="2015" name="Genome Announc.">
        <title>Draft Genome Sequence of the Terrestrial Cyanobacterium Scytonema millei VB511283, Isolated from Eastern India.</title>
        <authorList>
            <person name="Sen D."/>
            <person name="Chandrababunaidu M.M."/>
            <person name="Singh D."/>
            <person name="Sanghi N."/>
            <person name="Ghorai A."/>
            <person name="Mishra G.P."/>
            <person name="Madduluri M."/>
            <person name="Adhikary S.P."/>
            <person name="Tripathy S."/>
        </authorList>
    </citation>
    <scope>NUCLEOTIDE SEQUENCE [LARGE SCALE GENOMIC DNA]</scope>
    <source>
        <strain evidence="2 3">VB511283</strain>
    </source>
</reference>
<name>A0A9X5E6B6_9CYAN</name>
<comment type="caution">
    <text evidence="2">The sequence shown here is derived from an EMBL/GenBank/DDBJ whole genome shotgun (WGS) entry which is preliminary data.</text>
</comment>
<evidence type="ECO:0000313" key="3">
    <source>
        <dbReference type="Proteomes" id="UP000031532"/>
    </source>
</evidence>
<dbReference type="AlphaFoldDB" id="A0A9X5E6B6"/>
<evidence type="ECO:0000313" key="2">
    <source>
        <dbReference type="EMBL" id="NHC35979.1"/>
    </source>
</evidence>
<gene>
    <name evidence="2" type="ORF">QH73_0015190</name>
</gene>
<feature type="domain" description="Transposase Helix-turn-helix" evidence="1">
    <location>
        <begin position="58"/>
        <end position="108"/>
    </location>
</feature>
<dbReference type="EMBL" id="JTJC03000004">
    <property type="protein sequence ID" value="NHC35979.1"/>
    <property type="molecule type" value="Genomic_DNA"/>
</dbReference>
<evidence type="ECO:0000259" key="1">
    <source>
        <dbReference type="Pfam" id="PF13613"/>
    </source>
</evidence>
<keyword evidence="3" id="KW-1185">Reference proteome</keyword>
<dbReference type="OrthoDB" id="517619at2"/>
<proteinExistence type="predicted"/>
<protein>
    <submittedName>
        <fullName evidence="2">DDE transposase family protein</fullName>
    </submittedName>
</protein>
<organism evidence="2 3">
    <name type="scientific">Scytonema millei VB511283</name>
    <dbReference type="NCBI Taxonomy" id="1245923"/>
    <lineage>
        <taxon>Bacteria</taxon>
        <taxon>Bacillati</taxon>
        <taxon>Cyanobacteriota</taxon>
        <taxon>Cyanophyceae</taxon>
        <taxon>Nostocales</taxon>
        <taxon>Scytonemataceae</taxon>
        <taxon>Scytonema</taxon>
    </lineage>
</organism>
<sequence>MLNYIEENPKETQRLIGLEYGQLQQLVQNAERLHYEKQAARESKKVRIIAGGGGRKPKLSLKEQIILSLLYLRHLTTFQLLDILFEVSESTANDTFNYWLPNLQELLPSSLLEQVKKTLLTMKR</sequence>
<dbReference type="Pfam" id="PF13613">
    <property type="entry name" value="HTH_Tnp_4"/>
    <property type="match status" value="1"/>
</dbReference>
<accession>A0A9X5E6B6</accession>
<dbReference type="Proteomes" id="UP000031532">
    <property type="component" value="Unassembled WGS sequence"/>
</dbReference>